<dbReference type="GO" id="GO:0005634">
    <property type="term" value="C:nucleus"/>
    <property type="evidence" value="ECO:0007669"/>
    <property type="project" value="TreeGrafter"/>
</dbReference>
<dbReference type="GO" id="GO:0004791">
    <property type="term" value="F:thioredoxin-disulfide reductase (NADPH) activity"/>
    <property type="evidence" value="ECO:0007669"/>
    <property type="project" value="TreeGrafter"/>
</dbReference>
<evidence type="ECO:0000259" key="1">
    <source>
        <dbReference type="PROSITE" id="PS51352"/>
    </source>
</evidence>
<dbReference type="PROSITE" id="PS51352">
    <property type="entry name" value="THIOREDOXIN_2"/>
    <property type="match status" value="1"/>
</dbReference>
<name>A0A6A4YFF1_9STRA</name>
<organism evidence="2">
    <name type="scientific">Aphanomyces stellatus</name>
    <dbReference type="NCBI Taxonomy" id="120398"/>
    <lineage>
        <taxon>Eukaryota</taxon>
        <taxon>Sar</taxon>
        <taxon>Stramenopiles</taxon>
        <taxon>Oomycota</taxon>
        <taxon>Saprolegniomycetes</taxon>
        <taxon>Saprolegniales</taxon>
        <taxon>Verrucalvaceae</taxon>
        <taxon>Aphanomyces</taxon>
    </lineage>
</organism>
<dbReference type="Gene3D" id="3.40.30.10">
    <property type="entry name" value="Glutaredoxin"/>
    <property type="match status" value="2"/>
</dbReference>
<protein>
    <recommendedName>
        <fullName evidence="1">Thioredoxin domain-containing protein</fullName>
    </recommendedName>
</protein>
<accession>A0A6A4YFF1</accession>
<dbReference type="SUPFAM" id="SSF52833">
    <property type="entry name" value="Thioredoxin-like"/>
    <property type="match status" value="2"/>
</dbReference>
<dbReference type="AlphaFoldDB" id="A0A6A4YFF1"/>
<dbReference type="GO" id="GO:0030178">
    <property type="term" value="P:negative regulation of Wnt signaling pathway"/>
    <property type="evidence" value="ECO:0007669"/>
    <property type="project" value="TreeGrafter"/>
</dbReference>
<sequence>MVTVDFPRQPTPTPSSDTSTVELLQGKTVGIYFSAHWCPPCRHFTPILATYYKTMQSKGVPFEIVFVSSDKDQAAFDEYYGEMPWAAVPYAARDVHEALNAKYKVQGIPTLVLIDAYGDTINANARGKIMSDLEGNQFPYVPKTLPQLLGNAFINKANESFTTEALKGKHLGLYFSASWCGPCQHFTPHLAMAYDNAKAAGHDLEIVFVSGDRDSSSFDAYRQKMPWLALPFDAAQSAYEELTEMFGVEGIPHLVVLGPNRGPIRPVVNK</sequence>
<dbReference type="GO" id="GO:0031397">
    <property type="term" value="P:negative regulation of protein ubiquitination"/>
    <property type="evidence" value="ECO:0007669"/>
    <property type="project" value="TreeGrafter"/>
</dbReference>
<dbReference type="InterPro" id="IPR012336">
    <property type="entry name" value="Thioredoxin-like_fold"/>
</dbReference>
<dbReference type="OrthoDB" id="62480at2759"/>
<dbReference type="EMBL" id="VJMH01005459">
    <property type="protein sequence ID" value="KAF0695676.1"/>
    <property type="molecule type" value="Genomic_DNA"/>
</dbReference>
<gene>
    <name evidence="2" type="ORF">As57867_013471</name>
</gene>
<comment type="caution">
    <text evidence="2">The sequence shown here is derived from an EMBL/GenBank/DDBJ whole genome shotgun (WGS) entry which is preliminary data.</text>
</comment>
<proteinExistence type="predicted"/>
<dbReference type="Pfam" id="PF13905">
    <property type="entry name" value="Thioredoxin_8"/>
    <property type="match status" value="2"/>
</dbReference>
<evidence type="ECO:0000313" key="2">
    <source>
        <dbReference type="EMBL" id="KAF0695676.1"/>
    </source>
</evidence>
<reference evidence="2" key="1">
    <citation type="submission" date="2019-06" db="EMBL/GenBank/DDBJ databases">
        <title>Genomics analysis of Aphanomyces spp. identifies a new class of oomycete effector associated with host adaptation.</title>
        <authorList>
            <person name="Gaulin E."/>
        </authorList>
    </citation>
    <scope>NUCLEOTIDE SEQUENCE</scope>
    <source>
        <strain evidence="2">CBS 578.67</strain>
    </source>
</reference>
<dbReference type="PANTHER" id="PTHR46472:SF1">
    <property type="entry name" value="NUCLEOREDOXIN"/>
    <property type="match status" value="1"/>
</dbReference>
<dbReference type="InterPro" id="IPR013766">
    <property type="entry name" value="Thioredoxin_domain"/>
</dbReference>
<feature type="non-terminal residue" evidence="2">
    <location>
        <position position="270"/>
    </location>
</feature>
<dbReference type="InterPro" id="IPR036249">
    <property type="entry name" value="Thioredoxin-like_sf"/>
</dbReference>
<dbReference type="PANTHER" id="PTHR46472">
    <property type="entry name" value="NUCLEOREDOXIN"/>
    <property type="match status" value="1"/>
</dbReference>
<feature type="domain" description="Thioredoxin" evidence="1">
    <location>
        <begin position="1"/>
        <end position="159"/>
    </location>
</feature>